<dbReference type="PROSITE" id="PS50405">
    <property type="entry name" value="GST_CTER"/>
    <property type="match status" value="1"/>
</dbReference>
<dbReference type="Gene3D" id="3.40.30.10">
    <property type="entry name" value="Glutaredoxin"/>
    <property type="match status" value="1"/>
</dbReference>
<dbReference type="InterPro" id="IPR010987">
    <property type="entry name" value="Glutathione-S-Trfase_C-like"/>
</dbReference>
<proteinExistence type="predicted"/>
<gene>
    <name evidence="3" type="ORF">CSSPTR1EN2_LOCUS9691</name>
</gene>
<organism evidence="3 4">
    <name type="scientific">Sphagnum troendelagicum</name>
    <dbReference type="NCBI Taxonomy" id="128251"/>
    <lineage>
        <taxon>Eukaryota</taxon>
        <taxon>Viridiplantae</taxon>
        <taxon>Streptophyta</taxon>
        <taxon>Embryophyta</taxon>
        <taxon>Bryophyta</taxon>
        <taxon>Sphagnophytina</taxon>
        <taxon>Sphagnopsida</taxon>
        <taxon>Sphagnales</taxon>
        <taxon>Sphagnaceae</taxon>
        <taxon>Sphagnum</taxon>
    </lineage>
</organism>
<dbReference type="InterPro" id="IPR044617">
    <property type="entry name" value="TCHQD"/>
</dbReference>
<dbReference type="Proteomes" id="UP001497512">
    <property type="component" value="Chromosome 17"/>
</dbReference>
<dbReference type="PANTHER" id="PTHR45374:SF1">
    <property type="entry name" value="GLUTATHIONE S-TRANSFERASE TCHQD"/>
    <property type="match status" value="1"/>
</dbReference>
<dbReference type="CDD" id="cd00299">
    <property type="entry name" value="GST_C_family"/>
    <property type="match status" value="1"/>
</dbReference>
<dbReference type="Gene3D" id="1.20.1050.10">
    <property type="match status" value="1"/>
</dbReference>
<evidence type="ECO:0000259" key="1">
    <source>
        <dbReference type="PROSITE" id="PS50404"/>
    </source>
</evidence>
<dbReference type="PROSITE" id="PS50404">
    <property type="entry name" value="GST_NTER"/>
    <property type="match status" value="1"/>
</dbReference>
<dbReference type="InterPro" id="IPR036282">
    <property type="entry name" value="Glutathione-S-Trfase_C_sf"/>
</dbReference>
<evidence type="ECO:0000259" key="2">
    <source>
        <dbReference type="PROSITE" id="PS50405"/>
    </source>
</evidence>
<dbReference type="SUPFAM" id="SSF47616">
    <property type="entry name" value="GST C-terminal domain-like"/>
    <property type="match status" value="1"/>
</dbReference>
<dbReference type="Pfam" id="PF00043">
    <property type="entry name" value="GST_C"/>
    <property type="match status" value="1"/>
</dbReference>
<dbReference type="PANTHER" id="PTHR45374">
    <property type="entry name" value="GLUTATHIONE S-TRANSFERASE TCHQD"/>
    <property type="match status" value="1"/>
</dbReference>
<dbReference type="InterPro" id="IPR004045">
    <property type="entry name" value="Glutathione_S-Trfase_N"/>
</dbReference>
<accession>A0ABP0TZS9</accession>
<feature type="domain" description="GST N-terminal" evidence="1">
    <location>
        <begin position="7"/>
        <end position="88"/>
    </location>
</feature>
<reference evidence="3" key="1">
    <citation type="submission" date="2024-02" db="EMBL/GenBank/DDBJ databases">
        <authorList>
            <consortium name="ELIXIR-Norway"/>
            <consortium name="Elixir Norway"/>
        </authorList>
    </citation>
    <scope>NUCLEOTIDE SEQUENCE</scope>
</reference>
<dbReference type="SFLD" id="SFLDG00358">
    <property type="entry name" value="Main_(cytGST)"/>
    <property type="match status" value="1"/>
</dbReference>
<evidence type="ECO:0000313" key="4">
    <source>
        <dbReference type="Proteomes" id="UP001497512"/>
    </source>
</evidence>
<evidence type="ECO:0008006" key="5">
    <source>
        <dbReference type="Google" id="ProtNLM"/>
    </source>
</evidence>
<dbReference type="InterPro" id="IPR004046">
    <property type="entry name" value="GST_C"/>
</dbReference>
<dbReference type="InterPro" id="IPR040079">
    <property type="entry name" value="Glutathione_S-Trfase"/>
</dbReference>
<sequence>MSAESTSNMELFQYPLSLNCQKVRIALEEKNLDYVLHEINPLKAKNLDPDFFRENSSGALPVLKNGNVVICESLPILQYINGINGPMGDDKVHHEKVDEWVKKVDEWDAKTFTLSHVSEGTIRFFSRFKRRVVIARMAKNPDLANKYHNKLNSMHAMEEKLKSNEALSVNEKQLIDLLDEAENQLGTTEFMAGFEFSIADAAFVPVLARIQLLKLVPELLKPRPRLLDYFVRMKKRPSYKEVVQGYSSQLKQMRVLVPSMCNVAVRKLFSKY</sequence>
<dbReference type="Pfam" id="PF13417">
    <property type="entry name" value="GST_N_3"/>
    <property type="match status" value="1"/>
</dbReference>
<dbReference type="SFLD" id="SFLDS00019">
    <property type="entry name" value="Glutathione_Transferase_(cytos"/>
    <property type="match status" value="1"/>
</dbReference>
<protein>
    <recommendedName>
        <fullName evidence="5">Glutathione S-transferase</fullName>
    </recommendedName>
</protein>
<dbReference type="InterPro" id="IPR036249">
    <property type="entry name" value="Thioredoxin-like_sf"/>
</dbReference>
<name>A0ABP0TZS9_9BRYO</name>
<dbReference type="SUPFAM" id="SSF52833">
    <property type="entry name" value="Thioredoxin-like"/>
    <property type="match status" value="1"/>
</dbReference>
<dbReference type="CDD" id="cd00570">
    <property type="entry name" value="GST_N_family"/>
    <property type="match status" value="1"/>
</dbReference>
<keyword evidence="4" id="KW-1185">Reference proteome</keyword>
<feature type="domain" description="GST C-terminal" evidence="2">
    <location>
        <begin position="123"/>
        <end position="257"/>
    </location>
</feature>
<evidence type="ECO:0000313" key="3">
    <source>
        <dbReference type="EMBL" id="CAK9209402.1"/>
    </source>
</evidence>
<dbReference type="EMBL" id="OZ019909">
    <property type="protein sequence ID" value="CAK9209402.1"/>
    <property type="molecule type" value="Genomic_DNA"/>
</dbReference>